<proteinExistence type="predicted"/>
<dbReference type="Proteomes" id="UP001148737">
    <property type="component" value="Unassembled WGS sequence"/>
</dbReference>
<protein>
    <submittedName>
        <fullName evidence="1">Uncharacterized protein</fullName>
    </submittedName>
</protein>
<organism evidence="1 2">
    <name type="scientific">Lecanicillium saksenae</name>
    <dbReference type="NCBI Taxonomy" id="468837"/>
    <lineage>
        <taxon>Eukaryota</taxon>
        <taxon>Fungi</taxon>
        <taxon>Dikarya</taxon>
        <taxon>Ascomycota</taxon>
        <taxon>Pezizomycotina</taxon>
        <taxon>Sordariomycetes</taxon>
        <taxon>Hypocreomycetidae</taxon>
        <taxon>Hypocreales</taxon>
        <taxon>Cordycipitaceae</taxon>
        <taxon>Lecanicillium</taxon>
    </lineage>
</organism>
<keyword evidence="2" id="KW-1185">Reference proteome</keyword>
<comment type="caution">
    <text evidence="1">The sequence shown here is derived from an EMBL/GenBank/DDBJ whole genome shotgun (WGS) entry which is preliminary data.</text>
</comment>
<accession>A0ACC1QT07</accession>
<name>A0ACC1QT07_9HYPO</name>
<dbReference type="EMBL" id="JANAKD010000677">
    <property type="protein sequence ID" value="KAJ3490702.1"/>
    <property type="molecule type" value="Genomic_DNA"/>
</dbReference>
<evidence type="ECO:0000313" key="2">
    <source>
        <dbReference type="Proteomes" id="UP001148737"/>
    </source>
</evidence>
<gene>
    <name evidence="1" type="ORF">NLG97_g5728</name>
</gene>
<evidence type="ECO:0000313" key="1">
    <source>
        <dbReference type="EMBL" id="KAJ3490702.1"/>
    </source>
</evidence>
<sequence>MKVAIVAVGALARYLAESLIAEGHEVVAVSRSKKDWLDELGIAQHTTDYSVASLTELLDDFGAAGLERLGLVAGGVSRHSADVPIWVLEKGAGHRTTLIASGTEDDDDLGHFG</sequence>
<reference evidence="1" key="1">
    <citation type="submission" date="2022-07" db="EMBL/GenBank/DDBJ databases">
        <title>Genome Sequence of Lecanicillium saksenae.</title>
        <authorList>
            <person name="Buettner E."/>
        </authorList>
    </citation>
    <scope>NUCLEOTIDE SEQUENCE</scope>
    <source>
        <strain evidence="1">VT-O1</strain>
    </source>
</reference>